<evidence type="ECO:0000313" key="2">
    <source>
        <dbReference type="EMBL" id="MDL2407549.1"/>
    </source>
</evidence>
<proteinExistence type="predicted"/>
<feature type="domain" description="Dienelactone hydrolase" evidence="1">
    <location>
        <begin position="10"/>
        <end position="201"/>
    </location>
</feature>
<evidence type="ECO:0000259" key="1">
    <source>
        <dbReference type="Pfam" id="PF01738"/>
    </source>
</evidence>
<accession>A0ABT7KG09</accession>
<dbReference type="InterPro" id="IPR002925">
    <property type="entry name" value="Dienelactn_hydro"/>
</dbReference>
<protein>
    <submittedName>
        <fullName evidence="2">Dienelactone hydrolase family protein</fullName>
    </submittedName>
</protein>
<keyword evidence="2" id="KW-0378">Hydrolase</keyword>
<dbReference type="PANTHER" id="PTHR46623">
    <property type="entry name" value="CARBOXYMETHYLENEBUTENOLIDASE-RELATED"/>
    <property type="match status" value="1"/>
</dbReference>
<gene>
    <name evidence="2" type="ORF">PY650_18115</name>
</gene>
<evidence type="ECO:0000313" key="3">
    <source>
        <dbReference type="Proteomes" id="UP001172630"/>
    </source>
</evidence>
<dbReference type="EMBL" id="JARFYN010000022">
    <property type="protein sequence ID" value="MDL2407549.1"/>
    <property type="molecule type" value="Genomic_DNA"/>
</dbReference>
<dbReference type="PANTHER" id="PTHR46623:SF6">
    <property type="entry name" value="ALPHA_BETA-HYDROLASES SUPERFAMILY PROTEIN"/>
    <property type="match status" value="1"/>
</dbReference>
<dbReference type="Gene3D" id="3.40.50.1820">
    <property type="entry name" value="alpha/beta hydrolase"/>
    <property type="match status" value="1"/>
</dbReference>
<organism evidence="2 3">
    <name type="scientific">Rhizobium calliandrae</name>
    <dbReference type="NCBI Taxonomy" id="1312182"/>
    <lineage>
        <taxon>Bacteria</taxon>
        <taxon>Pseudomonadati</taxon>
        <taxon>Pseudomonadota</taxon>
        <taxon>Alphaproteobacteria</taxon>
        <taxon>Hyphomicrobiales</taxon>
        <taxon>Rhizobiaceae</taxon>
        <taxon>Rhizobium/Agrobacterium group</taxon>
        <taxon>Rhizobium</taxon>
    </lineage>
</organism>
<dbReference type="InterPro" id="IPR029058">
    <property type="entry name" value="AB_hydrolase_fold"/>
</dbReference>
<sequence length="202" mass="22019">MPYVTTELNPEAVIVATVVLFHSVYGLCPLELDAVERLQAAGHEAFAPDLYDGWVASSIDEGFELKDEIGWATICERAEWAMAGLPPSTVLGGFSMGAAVAASLWPMRPQAAGMLFIHSIAQISENARKGLPVQVHLADPDRFEPAEDVARWRSLAERSQIAADLFTYPGAGHLYTDPSLPDHDAKAADLTWSRVIRFLDTL</sequence>
<dbReference type="Proteomes" id="UP001172630">
    <property type="component" value="Unassembled WGS sequence"/>
</dbReference>
<dbReference type="Pfam" id="PF01738">
    <property type="entry name" value="DLH"/>
    <property type="match status" value="1"/>
</dbReference>
<dbReference type="GO" id="GO:0016787">
    <property type="term" value="F:hydrolase activity"/>
    <property type="evidence" value="ECO:0007669"/>
    <property type="project" value="UniProtKB-KW"/>
</dbReference>
<dbReference type="SUPFAM" id="SSF53474">
    <property type="entry name" value="alpha/beta-Hydrolases"/>
    <property type="match status" value="1"/>
</dbReference>
<name>A0ABT7KG09_9HYPH</name>
<keyword evidence="3" id="KW-1185">Reference proteome</keyword>
<dbReference type="InterPro" id="IPR051049">
    <property type="entry name" value="Dienelactone_hydrolase-like"/>
</dbReference>
<reference evidence="2" key="1">
    <citation type="submission" date="2023-06" db="EMBL/GenBank/DDBJ databases">
        <title>Phylogenetic Diversity of Rhizobium strains.</title>
        <authorList>
            <person name="Moura F.T."/>
            <person name="Helene L.C.F."/>
            <person name="Hungria M."/>
        </authorList>
    </citation>
    <scope>NUCLEOTIDE SEQUENCE</scope>
    <source>
        <strain evidence="2">CCGE524</strain>
    </source>
</reference>
<comment type="caution">
    <text evidence="2">The sequence shown here is derived from an EMBL/GenBank/DDBJ whole genome shotgun (WGS) entry which is preliminary data.</text>
</comment>
<dbReference type="RefSeq" id="WP_285880841.1">
    <property type="nucleotide sequence ID" value="NZ_JARFYN010000022.1"/>
</dbReference>